<dbReference type="InterPro" id="IPR032675">
    <property type="entry name" value="LRR_dom_sf"/>
</dbReference>
<dbReference type="EMBL" id="JANKHO010000053">
    <property type="protein sequence ID" value="KAJ3516484.1"/>
    <property type="molecule type" value="Genomic_DNA"/>
</dbReference>
<sequence length="460" mass="52075">MSDYESPILVTHVCQKWRNVAHATPELWSSLHIALPRYDRPYAQRPEQKEPHKQAFREAIRAQAAGVEEWLRRSAPHPLCLSIACGREPKMDEPTALAIVHSTLRFSSRWDSLDLTLPPLYLARFLASTDVPMLQSIGIKIVDASGGLSSELWERSELLKAPKLRKLVAPCLSNSPARLPLNWMQLTALSFFSLRLQGVVNLPNILQALEQCTQLSSLSLSFGDRRGYSPDHQTPSTNPVVVSLPYLEKLFIGDGAHDLTRLFQVLETPLLRKFTYTTTEKAYHAPPSFEILSSFLSRTPGVRKLAIDPKHLTRDEFVEVLRQCPHLRFLKTSEHYQCPDDCKNDSKLINGKLLELFAGTHPTEPGICPELEEIEWRYCSGFSDDEMLKFVVSKCGGAVSGVAKLKRVHVKFERTKEKSISEVTKQFEEEGLEFDASYCSDDEYMEQRSSAWDGLPGYDL</sequence>
<proteinExistence type="predicted"/>
<keyword evidence="2" id="KW-1185">Reference proteome</keyword>
<dbReference type="Gene3D" id="3.80.10.10">
    <property type="entry name" value="Ribonuclease Inhibitor"/>
    <property type="match status" value="1"/>
</dbReference>
<dbReference type="AlphaFoldDB" id="A0A9W8N0M4"/>
<evidence type="ECO:0000313" key="2">
    <source>
        <dbReference type="Proteomes" id="UP001148786"/>
    </source>
</evidence>
<name>A0A9W8N0M4_9AGAR</name>
<dbReference type="SUPFAM" id="SSF52047">
    <property type="entry name" value="RNI-like"/>
    <property type="match status" value="1"/>
</dbReference>
<comment type="caution">
    <text evidence="1">The sequence shown here is derived from an EMBL/GenBank/DDBJ whole genome shotgun (WGS) entry which is preliminary data.</text>
</comment>
<gene>
    <name evidence="1" type="ORF">NLJ89_g1088</name>
</gene>
<dbReference type="Proteomes" id="UP001148786">
    <property type="component" value="Unassembled WGS sequence"/>
</dbReference>
<organism evidence="1 2">
    <name type="scientific">Agrocybe chaxingu</name>
    <dbReference type="NCBI Taxonomy" id="84603"/>
    <lineage>
        <taxon>Eukaryota</taxon>
        <taxon>Fungi</taxon>
        <taxon>Dikarya</taxon>
        <taxon>Basidiomycota</taxon>
        <taxon>Agaricomycotina</taxon>
        <taxon>Agaricomycetes</taxon>
        <taxon>Agaricomycetidae</taxon>
        <taxon>Agaricales</taxon>
        <taxon>Agaricineae</taxon>
        <taxon>Strophariaceae</taxon>
        <taxon>Agrocybe</taxon>
    </lineage>
</organism>
<accession>A0A9W8N0M4</accession>
<protein>
    <recommendedName>
        <fullName evidence="3">F-box domain-containing protein</fullName>
    </recommendedName>
</protein>
<reference evidence="1" key="1">
    <citation type="submission" date="2022-07" db="EMBL/GenBank/DDBJ databases">
        <title>Genome Sequence of Agrocybe chaxingu.</title>
        <authorList>
            <person name="Buettner E."/>
        </authorList>
    </citation>
    <scope>NUCLEOTIDE SEQUENCE</scope>
    <source>
        <strain evidence="1">MP-N11</strain>
    </source>
</reference>
<evidence type="ECO:0000313" key="1">
    <source>
        <dbReference type="EMBL" id="KAJ3516484.1"/>
    </source>
</evidence>
<evidence type="ECO:0008006" key="3">
    <source>
        <dbReference type="Google" id="ProtNLM"/>
    </source>
</evidence>
<dbReference type="OrthoDB" id="3005190at2759"/>